<keyword evidence="3" id="KW-1185">Reference proteome</keyword>
<proteinExistence type="predicted"/>
<reference evidence="3" key="1">
    <citation type="journal article" date="2019" name="Int. J. Syst. Evol. Microbiol.">
        <title>The Global Catalogue of Microorganisms (GCM) 10K type strain sequencing project: providing services to taxonomists for standard genome sequencing and annotation.</title>
        <authorList>
            <consortium name="The Broad Institute Genomics Platform"/>
            <consortium name="The Broad Institute Genome Sequencing Center for Infectious Disease"/>
            <person name="Wu L."/>
            <person name="Ma J."/>
        </authorList>
    </citation>
    <scope>NUCLEOTIDE SEQUENCE [LARGE SCALE GENOMIC DNA]</scope>
    <source>
        <strain evidence="3">CCUG 63830</strain>
    </source>
</reference>
<evidence type="ECO:0000313" key="3">
    <source>
        <dbReference type="Proteomes" id="UP001596317"/>
    </source>
</evidence>
<dbReference type="RefSeq" id="WP_224612418.1">
    <property type="nucleotide sequence ID" value="NZ_JAIQXV010000026.1"/>
</dbReference>
<feature type="coiled-coil region" evidence="1">
    <location>
        <begin position="175"/>
        <end position="216"/>
    </location>
</feature>
<sequence length="227" mass="24732">MRTDLLTYALNLTAAHEDGPVITAEDAFGAVTLTPLRRALVVTDHRAGQGRRCCTVTSQAGLRAALQPRAPLNHAGLIQGRVISSLGPLAFTLDRRRVEPGDTRLNLRLHDRQIVLAGVTYDDFFTSRGGGRLHSNVPTVVRRVAPHQFDQPNDHVRRVISDLITSLYPQLVTSAAALQAQIEEARAAVRAAEEAVHTAGAHLNVAQAELEALEQRSRELPSADRRV</sequence>
<evidence type="ECO:0000313" key="2">
    <source>
        <dbReference type="EMBL" id="MFC6662696.1"/>
    </source>
</evidence>
<accession>A0ABW1ZPT4</accession>
<dbReference type="EMBL" id="JBHSWB010000002">
    <property type="protein sequence ID" value="MFC6662696.1"/>
    <property type="molecule type" value="Genomic_DNA"/>
</dbReference>
<protein>
    <submittedName>
        <fullName evidence="2">Uncharacterized protein</fullName>
    </submittedName>
</protein>
<evidence type="ECO:0000256" key="1">
    <source>
        <dbReference type="SAM" id="Coils"/>
    </source>
</evidence>
<dbReference type="Proteomes" id="UP001596317">
    <property type="component" value="Unassembled WGS sequence"/>
</dbReference>
<gene>
    <name evidence="2" type="ORF">ACFP90_21835</name>
</gene>
<keyword evidence="1" id="KW-0175">Coiled coil</keyword>
<comment type="caution">
    <text evidence="2">The sequence shown here is derived from an EMBL/GenBank/DDBJ whole genome shotgun (WGS) entry which is preliminary data.</text>
</comment>
<organism evidence="2 3">
    <name type="scientific">Deinococcus multiflagellatus</name>
    <dbReference type="NCBI Taxonomy" id="1656887"/>
    <lineage>
        <taxon>Bacteria</taxon>
        <taxon>Thermotogati</taxon>
        <taxon>Deinococcota</taxon>
        <taxon>Deinococci</taxon>
        <taxon>Deinococcales</taxon>
        <taxon>Deinococcaceae</taxon>
        <taxon>Deinococcus</taxon>
    </lineage>
</organism>
<name>A0ABW1ZPT4_9DEIO</name>